<dbReference type="SUPFAM" id="SSF81901">
    <property type="entry name" value="HCP-like"/>
    <property type="match status" value="1"/>
</dbReference>
<evidence type="ECO:0000313" key="4">
    <source>
        <dbReference type="Proteomes" id="UP000002428"/>
    </source>
</evidence>
<accession>F2Z663</accession>
<dbReference type="GO" id="GO:0010972">
    <property type="term" value="P:negative regulation of G2/M transition of mitotic cell cycle"/>
    <property type="evidence" value="ECO:0007669"/>
    <property type="project" value="TreeGrafter"/>
</dbReference>
<dbReference type="AlphaFoldDB" id="F2Z663"/>
<feature type="region of interest" description="Disordered" evidence="1">
    <location>
        <begin position="248"/>
        <end position="378"/>
    </location>
</feature>
<feature type="compositionally biased region" description="Polar residues" evidence="1">
    <location>
        <begin position="309"/>
        <end position="322"/>
    </location>
</feature>
<dbReference type="PANTHER" id="PTHR43628:SF11">
    <property type="entry name" value="PROTEIN DSF2"/>
    <property type="match status" value="1"/>
</dbReference>
<evidence type="ECO:0008006" key="5">
    <source>
        <dbReference type="Google" id="ProtNLM"/>
    </source>
</evidence>
<dbReference type="PANTHER" id="PTHR43628">
    <property type="entry name" value="ACTIVATOR OF C KINASE PROTEIN 1-RELATED"/>
    <property type="match status" value="1"/>
</dbReference>
<reference evidence="3 4" key="1">
    <citation type="journal article" date="2004" name="Nature">
        <title>Genome evolution in yeasts.</title>
        <authorList>
            <consortium name="Genolevures"/>
            <person name="Dujon B."/>
            <person name="Sherman D."/>
            <person name="Fischer G."/>
            <person name="Durrens P."/>
            <person name="Casaregola S."/>
            <person name="Lafontaine I."/>
            <person name="de Montigny J."/>
            <person name="Marck C."/>
            <person name="Neuveglise C."/>
            <person name="Talla E."/>
            <person name="Goffard N."/>
            <person name="Frangeul L."/>
            <person name="Aigle M."/>
            <person name="Anthouard V."/>
            <person name="Babour A."/>
            <person name="Barbe V."/>
            <person name="Barnay S."/>
            <person name="Blanchin S."/>
            <person name="Beckerich J.M."/>
            <person name="Beyne E."/>
            <person name="Bleykasten C."/>
            <person name="Boisrame A."/>
            <person name="Boyer J."/>
            <person name="Cattolico L."/>
            <person name="Confanioleri F."/>
            <person name="de Daruvar A."/>
            <person name="Despons L."/>
            <person name="Fabre E."/>
            <person name="Fairhead C."/>
            <person name="Ferry-Dumazet H."/>
            <person name="Groppi A."/>
            <person name="Hantraye F."/>
            <person name="Hennequin C."/>
            <person name="Jauniaux N."/>
            <person name="Joyet P."/>
            <person name="Kachouri R."/>
            <person name="Kerrest A."/>
            <person name="Koszul R."/>
            <person name="Lemaire M."/>
            <person name="Lesur I."/>
            <person name="Ma L."/>
            <person name="Muller H."/>
            <person name="Nicaud J.M."/>
            <person name="Nikolski M."/>
            <person name="Oztas S."/>
            <person name="Ozier-Kalogeropoulos O."/>
            <person name="Pellenz S."/>
            <person name="Potier S."/>
            <person name="Richard G.F."/>
            <person name="Straub M.L."/>
            <person name="Suleau A."/>
            <person name="Swennene D."/>
            <person name="Tekaia F."/>
            <person name="Wesolowski-Louvel M."/>
            <person name="Westhof E."/>
            <person name="Wirth B."/>
            <person name="Zeniou-Meyer M."/>
            <person name="Zivanovic I."/>
            <person name="Bolotin-Fukuhara M."/>
            <person name="Thierry A."/>
            <person name="Bouchier C."/>
            <person name="Caudron B."/>
            <person name="Scarpelli C."/>
            <person name="Gaillardin C."/>
            <person name="Weissenbach J."/>
            <person name="Wincker P."/>
            <person name="Souciet J.L."/>
        </authorList>
    </citation>
    <scope>NUCLEOTIDE SEQUENCE [LARGE SCALE GENOMIC DNA]</scope>
    <source>
        <strain evidence="4">ATCC 2001 / BCRC 20586 / JCM 3761 / NBRC 0622 / NRRL Y-65 / CBS 138</strain>
    </source>
</reference>
<dbReference type="GO" id="GO:0032153">
    <property type="term" value="C:cell division site"/>
    <property type="evidence" value="ECO:0007669"/>
    <property type="project" value="TreeGrafter"/>
</dbReference>
<dbReference type="Proteomes" id="UP000002428">
    <property type="component" value="Chromosome C"/>
</dbReference>
<dbReference type="EMBL" id="CR380949">
    <property type="protein sequence ID" value="CAG58263.1"/>
    <property type="molecule type" value="Genomic_DNA"/>
</dbReference>
<dbReference type="KEGG" id="cgr:2886837"/>
<dbReference type="eggNOG" id="ENOG502QW3C">
    <property type="taxonomic scope" value="Eukaryota"/>
</dbReference>
<sequence length="692" mass="78247">MPLLSGKPSPLERVGGDYFKESFRLSNHSALSLESTQTAERLLDRLELSDGDEQLIKQAMEADDKVRVENTQSGPVVCLPANAFPSLRSSRIHQRHGSESTMRDTLGLEKASMSASVGEPLRGNTCATAVERHIPEHYRYSYIVEEDTDIESLLSMSTTENTSTEQQKNRHHFHNLMAKTNDTKYHFPRKETALRTESNNVRSNAREKEKNALNFERYRIDNSTLMTDFPHLANKQRKLHYYHELLAKPQNGVRNDKDRQKSNDSQQSIEGKHQDSSNLYKPKTSSSGESMLSDRRDKYPPTPKKSSSNSTLDLSMDTELSQPPTPSYKDHQKKSSLSSLKSFFKSPKSYKSKNRSEDKLDATSTNPKSKKFSHMSSNDSLTKSFKIYPSSRPSKKEEYTYPNKTQKDYISTPIRKPSHNRSYSDYSTIKSLQKGMTDADNSLKTLRLQNLLGKPPMRQLTHRRAKSDDFLSITSHSDSTVNENLHTYASSYAQYDRLTSSHNLDQASALINEALSLRSQEKYYEASKKLQQACIEGSKTAYLLYGIALRKGEGVKCNYTESLRYLNRATGIHNCNEFVMRCNIDPLTLEKSGSIPIIPPQPLAPALYECGLSYLKGYGVPSANSPLGLKYLEYAGSLGHVDAMCLSGIILSKNKDKSPEDVIRAASWFRIAEKRGANLIGSEWIHKQDYQM</sequence>
<dbReference type="FunCoup" id="F2Z663">
    <property type="interactions" value="68"/>
</dbReference>
<dbReference type="OMA" id="CLSGTIW"/>
<evidence type="ECO:0000313" key="3">
    <source>
        <dbReference type="EMBL" id="CAG58263.1"/>
    </source>
</evidence>
<dbReference type="InParanoid" id="F2Z663"/>
<feature type="compositionally biased region" description="Polar residues" evidence="1">
    <location>
        <begin position="276"/>
        <end position="290"/>
    </location>
</feature>
<dbReference type="HOGENOM" id="CLU_364101_0_0_1"/>
<gene>
    <name evidence="2 3" type="ordered locus">CAGL0C04169g</name>
</gene>
<protein>
    <recommendedName>
        <fullName evidence="5">Protein DSF2</fullName>
    </recommendedName>
</protein>
<proteinExistence type="predicted"/>
<dbReference type="InterPro" id="IPR011990">
    <property type="entry name" value="TPR-like_helical_dom_sf"/>
</dbReference>
<dbReference type="Gene3D" id="1.25.40.10">
    <property type="entry name" value="Tetratricopeptide repeat domain"/>
    <property type="match status" value="1"/>
</dbReference>
<feature type="compositionally biased region" description="Low complexity" evidence="1">
    <location>
        <begin position="335"/>
        <end position="347"/>
    </location>
</feature>
<evidence type="ECO:0000256" key="1">
    <source>
        <dbReference type="SAM" id="MobiDB-lite"/>
    </source>
</evidence>
<dbReference type="STRING" id="284593.F2Z663"/>
<organism evidence="3 4">
    <name type="scientific">Candida glabrata (strain ATCC 2001 / BCRC 20586 / JCM 3761 / NBRC 0622 / NRRL Y-65 / CBS 138)</name>
    <name type="common">Yeast</name>
    <name type="synonym">Nakaseomyces glabratus</name>
    <dbReference type="NCBI Taxonomy" id="284593"/>
    <lineage>
        <taxon>Eukaryota</taxon>
        <taxon>Fungi</taxon>
        <taxon>Dikarya</taxon>
        <taxon>Ascomycota</taxon>
        <taxon>Saccharomycotina</taxon>
        <taxon>Saccharomycetes</taxon>
        <taxon>Saccharomycetales</taxon>
        <taxon>Saccharomycetaceae</taxon>
        <taxon>Nakaseomyces</taxon>
    </lineage>
</organism>
<name>F2Z663_CANGA</name>
<keyword evidence="4" id="KW-1185">Reference proteome</keyword>
<dbReference type="VEuPathDB" id="FungiDB:CAGL0C04169g"/>
<dbReference type="CGD" id="CAL0127470">
    <property type="gene designation" value="CAGL0C04169g"/>
</dbReference>
<dbReference type="InterPro" id="IPR052945">
    <property type="entry name" value="Mitotic_Regulator"/>
</dbReference>
<evidence type="ECO:0000313" key="2">
    <source>
        <dbReference type="CGD" id="CAL0127470"/>
    </source>
</evidence>